<evidence type="ECO:0000313" key="1">
    <source>
        <dbReference type="EMBL" id="KAF5824120.1"/>
    </source>
</evidence>
<dbReference type="EMBL" id="MNCJ02000316">
    <property type="protein sequence ID" value="KAF5824120.1"/>
    <property type="molecule type" value="Genomic_DNA"/>
</dbReference>
<evidence type="ECO:0000313" key="2">
    <source>
        <dbReference type="Proteomes" id="UP000215914"/>
    </source>
</evidence>
<sequence>MLISNATNSVLLLCGHVYLHFWRSKGRRLDKMQIGLPSKFPGEIKKWLLKVVIALG</sequence>
<accession>A0A9K3P5D9</accession>
<reference evidence="1" key="1">
    <citation type="journal article" date="2017" name="Nature">
        <title>The sunflower genome provides insights into oil metabolism, flowering and Asterid evolution.</title>
        <authorList>
            <person name="Badouin H."/>
            <person name="Gouzy J."/>
            <person name="Grassa C.J."/>
            <person name="Murat F."/>
            <person name="Staton S.E."/>
            <person name="Cottret L."/>
            <person name="Lelandais-Briere C."/>
            <person name="Owens G.L."/>
            <person name="Carrere S."/>
            <person name="Mayjonade B."/>
            <person name="Legrand L."/>
            <person name="Gill N."/>
            <person name="Kane N.C."/>
            <person name="Bowers J.E."/>
            <person name="Hubner S."/>
            <person name="Bellec A."/>
            <person name="Berard A."/>
            <person name="Berges H."/>
            <person name="Blanchet N."/>
            <person name="Boniface M.C."/>
            <person name="Brunel D."/>
            <person name="Catrice O."/>
            <person name="Chaidir N."/>
            <person name="Claudel C."/>
            <person name="Donnadieu C."/>
            <person name="Faraut T."/>
            <person name="Fievet G."/>
            <person name="Helmstetter N."/>
            <person name="King M."/>
            <person name="Knapp S.J."/>
            <person name="Lai Z."/>
            <person name="Le Paslier M.C."/>
            <person name="Lippi Y."/>
            <person name="Lorenzon L."/>
            <person name="Mandel J.R."/>
            <person name="Marage G."/>
            <person name="Marchand G."/>
            <person name="Marquand E."/>
            <person name="Bret-Mestries E."/>
            <person name="Morien E."/>
            <person name="Nambeesan S."/>
            <person name="Nguyen T."/>
            <person name="Pegot-Espagnet P."/>
            <person name="Pouilly N."/>
            <person name="Raftis F."/>
            <person name="Sallet E."/>
            <person name="Schiex T."/>
            <person name="Thomas J."/>
            <person name="Vandecasteele C."/>
            <person name="Vares D."/>
            <person name="Vear F."/>
            <person name="Vautrin S."/>
            <person name="Crespi M."/>
            <person name="Mangin B."/>
            <person name="Burke J.M."/>
            <person name="Salse J."/>
            <person name="Munos S."/>
            <person name="Vincourt P."/>
            <person name="Rieseberg L.H."/>
            <person name="Langlade N.B."/>
        </authorList>
    </citation>
    <scope>NUCLEOTIDE SEQUENCE</scope>
    <source>
        <tissue evidence="1">Leaves</tissue>
    </source>
</reference>
<name>A0A9K3P5D9_HELAN</name>
<organism evidence="1 2">
    <name type="scientific">Helianthus annuus</name>
    <name type="common">Common sunflower</name>
    <dbReference type="NCBI Taxonomy" id="4232"/>
    <lineage>
        <taxon>Eukaryota</taxon>
        <taxon>Viridiplantae</taxon>
        <taxon>Streptophyta</taxon>
        <taxon>Embryophyta</taxon>
        <taxon>Tracheophyta</taxon>
        <taxon>Spermatophyta</taxon>
        <taxon>Magnoliopsida</taxon>
        <taxon>eudicotyledons</taxon>
        <taxon>Gunneridae</taxon>
        <taxon>Pentapetalae</taxon>
        <taxon>asterids</taxon>
        <taxon>campanulids</taxon>
        <taxon>Asterales</taxon>
        <taxon>Asteraceae</taxon>
        <taxon>Asteroideae</taxon>
        <taxon>Heliantheae alliance</taxon>
        <taxon>Heliantheae</taxon>
        <taxon>Helianthus</taxon>
    </lineage>
</organism>
<comment type="caution">
    <text evidence="1">The sequence shown here is derived from an EMBL/GenBank/DDBJ whole genome shotgun (WGS) entry which is preliminary data.</text>
</comment>
<dbReference type="Gramene" id="mRNA:HanXRQr2_Chr01g0045621">
    <property type="protein sequence ID" value="mRNA:HanXRQr2_Chr01g0045621"/>
    <property type="gene ID" value="HanXRQr2_Chr01g0045621"/>
</dbReference>
<proteinExistence type="predicted"/>
<dbReference type="Proteomes" id="UP000215914">
    <property type="component" value="Unassembled WGS sequence"/>
</dbReference>
<keyword evidence="2" id="KW-1185">Reference proteome</keyword>
<reference evidence="1" key="2">
    <citation type="submission" date="2020-06" db="EMBL/GenBank/DDBJ databases">
        <title>Helianthus annuus Genome sequencing and assembly Release 2.</title>
        <authorList>
            <person name="Gouzy J."/>
            <person name="Langlade N."/>
            <person name="Munos S."/>
        </authorList>
    </citation>
    <scope>NUCLEOTIDE SEQUENCE</scope>
    <source>
        <tissue evidence="1">Leaves</tissue>
    </source>
</reference>
<gene>
    <name evidence="1" type="ORF">HanXRQr2_Chr01g0045621</name>
</gene>
<protein>
    <submittedName>
        <fullName evidence="1">Uncharacterized protein</fullName>
    </submittedName>
</protein>
<dbReference type="AlphaFoldDB" id="A0A9K3P5D9"/>